<gene>
    <name evidence="2" type="ORF">SAMN04515668_4798</name>
</gene>
<evidence type="ECO:0000256" key="1">
    <source>
        <dbReference type="SAM" id="Phobius"/>
    </source>
</evidence>
<dbReference type="EMBL" id="FOXS01000010">
    <property type="protein sequence ID" value="SFQ82380.1"/>
    <property type="molecule type" value="Genomic_DNA"/>
</dbReference>
<evidence type="ECO:0000313" key="3">
    <source>
        <dbReference type="Proteomes" id="UP000199029"/>
    </source>
</evidence>
<sequence length="95" mass="10437">MTVSMKYFIPFLLNGAVALITYFFAEAQSHGLAMVGVLMVMNVMGFLLNLVLGLFYLVRGQRVLGGVYLTMVVGYCLLYYAISESLKGHGKMVNG</sequence>
<feature type="transmembrane region" description="Helical" evidence="1">
    <location>
        <begin position="7"/>
        <end position="25"/>
    </location>
</feature>
<name>A0A1I6BN74_HYMAR</name>
<accession>A0A1I6BN74</accession>
<proteinExistence type="predicted"/>
<keyword evidence="1" id="KW-0812">Transmembrane</keyword>
<keyword evidence="3" id="KW-1185">Reference proteome</keyword>
<protein>
    <submittedName>
        <fullName evidence="2">Uncharacterized protein</fullName>
    </submittedName>
</protein>
<reference evidence="3" key="1">
    <citation type="submission" date="2016-10" db="EMBL/GenBank/DDBJ databases">
        <authorList>
            <person name="Varghese N."/>
            <person name="Submissions S."/>
        </authorList>
    </citation>
    <scope>NUCLEOTIDE SEQUENCE [LARGE SCALE GENOMIC DNA]</scope>
    <source>
        <strain evidence="3">OR362-8,ATCC BAA-1266,JCM 13504</strain>
    </source>
</reference>
<dbReference type="Proteomes" id="UP000199029">
    <property type="component" value="Unassembled WGS sequence"/>
</dbReference>
<keyword evidence="1" id="KW-0472">Membrane</keyword>
<evidence type="ECO:0000313" key="2">
    <source>
        <dbReference type="EMBL" id="SFQ82380.1"/>
    </source>
</evidence>
<dbReference type="AlphaFoldDB" id="A0A1I6BN74"/>
<feature type="transmembrane region" description="Helical" evidence="1">
    <location>
        <begin position="63"/>
        <end position="82"/>
    </location>
</feature>
<organism evidence="2 3">
    <name type="scientific">Hymenobacter arizonensis</name>
    <name type="common">Siccationidurans arizonensis</name>
    <dbReference type="NCBI Taxonomy" id="1227077"/>
    <lineage>
        <taxon>Bacteria</taxon>
        <taxon>Pseudomonadati</taxon>
        <taxon>Bacteroidota</taxon>
        <taxon>Cytophagia</taxon>
        <taxon>Cytophagales</taxon>
        <taxon>Hymenobacteraceae</taxon>
        <taxon>Hymenobacter</taxon>
    </lineage>
</organism>
<keyword evidence="1" id="KW-1133">Transmembrane helix</keyword>
<feature type="transmembrane region" description="Helical" evidence="1">
    <location>
        <begin position="31"/>
        <end position="56"/>
    </location>
</feature>